<dbReference type="RefSeq" id="WP_193417575.1">
    <property type="nucleotide sequence ID" value="NZ_JADCNN020000010.1"/>
</dbReference>
<proteinExistence type="predicted"/>
<dbReference type="SUPFAM" id="SSF53597">
    <property type="entry name" value="Dihydrofolate reductase-like"/>
    <property type="match status" value="1"/>
</dbReference>
<protein>
    <submittedName>
        <fullName evidence="2">Dihydrofolate reductase family protein</fullName>
    </submittedName>
</protein>
<gene>
    <name evidence="2" type="ORF">IM700_012710</name>
</gene>
<dbReference type="Pfam" id="PF01872">
    <property type="entry name" value="RibD_C"/>
    <property type="match status" value="1"/>
</dbReference>
<feature type="domain" description="Bacterial bifunctional deaminase-reductase C-terminal" evidence="1">
    <location>
        <begin position="2"/>
        <end position="184"/>
    </location>
</feature>
<comment type="caution">
    <text evidence="2">The sequence shown here is derived from an EMBL/GenBank/DDBJ whole genome shotgun (WGS) entry which is preliminary data.</text>
</comment>
<dbReference type="PANTHER" id="PTHR38011">
    <property type="entry name" value="DIHYDROFOLATE REDUCTASE FAMILY PROTEIN (AFU_ORTHOLOGUE AFUA_8G06820)"/>
    <property type="match status" value="1"/>
</dbReference>
<sequence>MRKIIVLEHVSLDGVIQAPGGPDEDNSGGFAYGGWVAPYSDEILGTLLSRQMNMPFDLLLGRKTYEIWAPYWPKHADVWPGVNKATKYVTSNTLTSGEWKPSVLLSEDIVEKITRVKQQQGPDLHVWGSSDLIQTLMKYDLIDVFWLMIYPVTLGSGKRLFAGGTIPAAFKVTESTVTPNGVIVVNYERAGEIETGSF</sequence>
<dbReference type="InterPro" id="IPR024072">
    <property type="entry name" value="DHFR-like_dom_sf"/>
</dbReference>
<dbReference type="EMBL" id="JADCNN020000010">
    <property type="protein sequence ID" value="MBM6996509.1"/>
    <property type="molecule type" value="Genomic_DNA"/>
</dbReference>
<reference evidence="2 3" key="1">
    <citation type="submission" date="2021-01" db="EMBL/GenBank/DDBJ databases">
        <title>Paenibacillus sp.nov. isolated from the rhizosphere soil of tomato plant.</title>
        <authorList>
            <person name="Thin K.K."/>
            <person name="Zhang X."/>
            <person name="He S."/>
        </authorList>
    </citation>
    <scope>NUCLEOTIDE SEQUENCE [LARGE SCALE GENOMIC DNA]</scope>
    <source>
        <strain evidence="2 3">DXFW5</strain>
    </source>
</reference>
<evidence type="ECO:0000313" key="3">
    <source>
        <dbReference type="Proteomes" id="UP001516620"/>
    </source>
</evidence>
<dbReference type="InterPro" id="IPR002734">
    <property type="entry name" value="RibDG_C"/>
</dbReference>
<evidence type="ECO:0000313" key="2">
    <source>
        <dbReference type="EMBL" id="MBM6996509.1"/>
    </source>
</evidence>
<dbReference type="PANTHER" id="PTHR38011:SF2">
    <property type="entry name" value="BIFUNCTIONAL DEAMINASE-REDUCTASE DOMAIN PROTEIN"/>
    <property type="match status" value="1"/>
</dbReference>
<name>A0ABS2H931_9BACL</name>
<dbReference type="InterPro" id="IPR050765">
    <property type="entry name" value="Riboflavin_Biosynth_HTPR"/>
</dbReference>
<accession>A0ABS2H931</accession>
<keyword evidence="3" id="KW-1185">Reference proteome</keyword>
<dbReference type="Gene3D" id="3.40.430.10">
    <property type="entry name" value="Dihydrofolate Reductase, subunit A"/>
    <property type="match status" value="1"/>
</dbReference>
<organism evidence="2 3">
    <name type="scientific">Paenibacillus rhizolycopersici</name>
    <dbReference type="NCBI Taxonomy" id="2780073"/>
    <lineage>
        <taxon>Bacteria</taxon>
        <taxon>Bacillati</taxon>
        <taxon>Bacillota</taxon>
        <taxon>Bacilli</taxon>
        <taxon>Bacillales</taxon>
        <taxon>Paenibacillaceae</taxon>
        <taxon>Paenibacillus</taxon>
    </lineage>
</organism>
<evidence type="ECO:0000259" key="1">
    <source>
        <dbReference type="Pfam" id="PF01872"/>
    </source>
</evidence>
<dbReference type="Proteomes" id="UP001516620">
    <property type="component" value="Unassembled WGS sequence"/>
</dbReference>